<evidence type="ECO:0000313" key="2">
    <source>
        <dbReference type="EMBL" id="GHK56779.1"/>
    </source>
</evidence>
<dbReference type="InterPro" id="IPR054375">
    <property type="entry name" value="MrkH_YcgR-like_dom"/>
</dbReference>
<accession>A0A919I2S1</accession>
<organism evidence="2 3">
    <name type="scientific">Klebsiella pneumoniae</name>
    <dbReference type="NCBI Taxonomy" id="573"/>
    <lineage>
        <taxon>Bacteria</taxon>
        <taxon>Pseudomonadati</taxon>
        <taxon>Pseudomonadota</taxon>
        <taxon>Gammaproteobacteria</taxon>
        <taxon>Enterobacterales</taxon>
        <taxon>Enterobacteriaceae</taxon>
        <taxon>Klebsiella/Raoultella group</taxon>
        <taxon>Klebsiella</taxon>
        <taxon>Klebsiella pneumoniae complex</taxon>
    </lineage>
</organism>
<protein>
    <submittedName>
        <fullName evidence="2">Pilus assembly protein PilZ</fullName>
    </submittedName>
</protein>
<gene>
    <name evidence="2" type="ORF">KPZU09_65150</name>
</gene>
<comment type="caution">
    <text evidence="2">The sequence shown here is derived from an EMBL/GenBank/DDBJ whole genome shotgun (WGS) entry which is preliminary data.</text>
</comment>
<proteinExistence type="predicted"/>
<dbReference type="Gene3D" id="2.40.10.220">
    <property type="entry name" value="predicted glycosyltransferase like domains"/>
    <property type="match status" value="1"/>
</dbReference>
<reference evidence="2" key="1">
    <citation type="submission" date="2020-10" db="EMBL/GenBank/DDBJ databases">
        <title>Genome Sequence of ESBL Producing Zambian Clinical Strains.</title>
        <authorList>
            <person name="Shawa M."/>
            <person name="Furuta Y."/>
            <person name="Simbotwe M."/>
            <person name="Mulenga E."/>
            <person name="Mubanga M."/>
            <person name="Mulenga G."/>
            <person name="Kaile C."/>
            <person name="Zorigt T."/>
            <person name="Hang'ombe B."/>
            <person name="Higashi H."/>
        </authorList>
    </citation>
    <scope>NUCLEOTIDE SEQUENCE</scope>
    <source>
        <strain evidence="2">Zam_UTH_09</strain>
    </source>
</reference>
<dbReference type="Pfam" id="PF22363">
    <property type="entry name" value="MrkH_YcgR_like"/>
    <property type="match status" value="1"/>
</dbReference>
<dbReference type="SMR" id="A0A919I2S1"/>
<evidence type="ECO:0000313" key="3">
    <source>
        <dbReference type="Proteomes" id="UP000655094"/>
    </source>
</evidence>
<evidence type="ECO:0000259" key="1">
    <source>
        <dbReference type="Pfam" id="PF22363"/>
    </source>
</evidence>
<dbReference type="AlphaFoldDB" id="A0A919I2S1"/>
<dbReference type="Proteomes" id="UP000655094">
    <property type="component" value="Unassembled WGS sequence"/>
</dbReference>
<name>A0A919I2S1_KLEPN</name>
<sequence>MHMTEGTIKTSKYEIIAIFREELRKRTEIEIFFNNTSIITQLTRVDFAEFHIQTHRKIPSGHKIRFLLHSDSGKIEFNAALTKHDNSGVDKGIRYAFSLPECLQVVQRRRDPRFRLRHEHDFYCRGRHKNGENYLFDIKDISDGGCALMTKTPNLKFLSHNALLKNAVLMLAEYGEITIDLVVKNVIVITLDNANEESESYYQISCQFKFRHLDDQRRIEKILLDLILEAKRKKRI</sequence>
<feature type="domain" description="MrkH-like YcgR-like" evidence="1">
    <location>
        <begin position="5"/>
        <end position="103"/>
    </location>
</feature>
<dbReference type="EMBL" id="BNFF01000001">
    <property type="protein sequence ID" value="GHK56779.1"/>
    <property type="molecule type" value="Genomic_DNA"/>
</dbReference>